<dbReference type="PANTHER" id="PTHR46844:SF1">
    <property type="entry name" value="SLR5058 PROTEIN"/>
    <property type="match status" value="1"/>
</dbReference>
<dbReference type="PROSITE" id="PS50837">
    <property type="entry name" value="NACHT"/>
    <property type="match status" value="1"/>
</dbReference>
<feature type="domain" description="NACHT" evidence="3">
    <location>
        <begin position="176"/>
        <end position="300"/>
    </location>
</feature>
<dbReference type="InterPro" id="IPR016187">
    <property type="entry name" value="CTDL_fold"/>
</dbReference>
<accession>A0A6H9URA0</accession>
<evidence type="ECO:0000256" key="2">
    <source>
        <dbReference type="SAM" id="Phobius"/>
    </source>
</evidence>
<organism evidence="4 5">
    <name type="scientific">Streptomyces luteolifulvus</name>
    <dbReference type="NCBI Taxonomy" id="2615112"/>
    <lineage>
        <taxon>Bacteria</taxon>
        <taxon>Bacillati</taxon>
        <taxon>Actinomycetota</taxon>
        <taxon>Actinomycetes</taxon>
        <taxon>Kitasatosporales</taxon>
        <taxon>Streptomycetaceae</taxon>
        <taxon>Streptomyces</taxon>
    </lineage>
</organism>
<evidence type="ECO:0000313" key="5">
    <source>
        <dbReference type="Proteomes" id="UP000442707"/>
    </source>
</evidence>
<gene>
    <name evidence="4" type="ORF">F7R91_35080</name>
</gene>
<keyword evidence="2" id="KW-0472">Membrane</keyword>
<dbReference type="InterPro" id="IPR027417">
    <property type="entry name" value="P-loop_NTPase"/>
</dbReference>
<dbReference type="PANTHER" id="PTHR46844">
    <property type="entry name" value="SLR5058 PROTEIN"/>
    <property type="match status" value="1"/>
</dbReference>
<evidence type="ECO:0000313" key="4">
    <source>
        <dbReference type="EMBL" id="KAB1140678.1"/>
    </source>
</evidence>
<dbReference type="SUPFAM" id="SSF52540">
    <property type="entry name" value="P-loop containing nucleoside triphosphate hydrolases"/>
    <property type="match status" value="1"/>
</dbReference>
<feature type="compositionally biased region" description="Basic and acidic residues" evidence="1">
    <location>
        <begin position="640"/>
        <end position="653"/>
    </location>
</feature>
<keyword evidence="2" id="KW-1133">Transmembrane helix</keyword>
<name>A0A6H9URA0_9ACTN</name>
<feature type="transmembrane region" description="Helical" evidence="2">
    <location>
        <begin position="26"/>
        <end position="46"/>
    </location>
</feature>
<dbReference type="Pfam" id="PF05729">
    <property type="entry name" value="NACHT"/>
    <property type="match status" value="1"/>
</dbReference>
<sequence length="1046" mass="115212">MQVYAVCMVQQPFRAGELWPMSGKTVGLITAIVIPPSVAAGLWRTLVVEHPVVAVLLLLTYEAAVALMAFAGKIIEQLAKRWQQRIVDHIDQTLGLRFSRFPGRYRAALLGNLRYIDLKGLETIGFYTPELDEVFIQVSLAYHAPDDAETSLLAHLPRDVTDRHVLGDILDRRQPVVLAIVGAPGSGKTTLLRRTARQICQEHRGRRRAIPVLLFFRDHVGTVLDAPDVTLADLVRETLERGISEPAGWFEQKLRGGDCVVMLDGLDEVARQDDRKALAAWVERQIALYPLNDYVLTSRPQGYLSARVNGAAVLQVRSLTDEQVVSFVHGWYLAVERHIAGTENAEVRHKAETATGDLLERLNHAPALLDLTFNPMLLTMIANVHRHRGALPGSRTRLYGEICQVILWRRQEEKGIPSQLGGDGKEILLRGLAFSMMEQRVRDLSRSAVLSVIEPMLRRMPTILTAEEFLADVGSNGLLIERESGLYSFAHHTFQEYLAAAHIRDTGQSQLLAAGVDDVWWRESTLLYVVGSDADTIVEAGLDSGTVTALSLAFDCAEQGSHLAPELRTRMDNLLGSAFGSDTDRDRLRLMASVMATRQLRHLVRTEGGGRVCTRPVTRGLYWLFRQDTGALPPDCPDTPDGRAESAPDRSDAELPVTGVRAPAAAAFVRWANGITGNSPGYRLPNCSEIEDPAVQRVRRFTRSDTPSESLWLAPDSEPGRPQLWTPPEGPHPYAMNSADLGQLVTWDLRLAEPTLLRLLLLRALVSVRLLPRTLALTPTLDVGVGDVLDHLHDLAQTLRHVIALDVADGSQYAGPLAMVDLLTVEVRRGQRFVHTDQIDSELLGPLIDGLEDRRSSEPADAVDLVLPTSTVMTQELASEYTFERALERALGTALSSTVTHMLRVNAQPGSWLTDFSRKFIDGTLGECVHSSLSPDDLADLTGETSRAFSELFEPPSGAVSPSWANKTIQEFHRAAIPLFEGKRRITSRVASELRLSALCLAVEAEACRAPDLGASFRRIVSGVTLLQERAAGHRVPDEVIVLATL</sequence>
<dbReference type="SUPFAM" id="SSF56436">
    <property type="entry name" value="C-type lectin-like"/>
    <property type="match status" value="1"/>
</dbReference>
<protein>
    <submittedName>
        <fullName evidence="4">NACHT domain-containing protein</fullName>
    </submittedName>
</protein>
<reference evidence="4 5" key="1">
    <citation type="submission" date="2019-09" db="EMBL/GenBank/DDBJ databases">
        <title>Screening of Novel Bioactive Compounds from Soil-Associated.</title>
        <authorList>
            <person name="Zhao S."/>
        </authorList>
    </citation>
    <scope>NUCLEOTIDE SEQUENCE [LARGE SCALE GENOMIC DNA]</scope>
    <source>
        <strain evidence="4 5">HIT-DPA4</strain>
    </source>
</reference>
<feature type="transmembrane region" description="Helical" evidence="2">
    <location>
        <begin position="52"/>
        <end position="75"/>
    </location>
</feature>
<dbReference type="EMBL" id="VZRB01000039">
    <property type="protein sequence ID" value="KAB1140678.1"/>
    <property type="molecule type" value="Genomic_DNA"/>
</dbReference>
<feature type="region of interest" description="Disordered" evidence="1">
    <location>
        <begin position="632"/>
        <end position="653"/>
    </location>
</feature>
<dbReference type="Gene3D" id="3.40.50.300">
    <property type="entry name" value="P-loop containing nucleotide triphosphate hydrolases"/>
    <property type="match status" value="1"/>
</dbReference>
<dbReference type="InterPro" id="IPR003593">
    <property type="entry name" value="AAA+_ATPase"/>
</dbReference>
<keyword evidence="2" id="KW-0812">Transmembrane</keyword>
<dbReference type="SMART" id="SM00382">
    <property type="entry name" value="AAA"/>
    <property type="match status" value="1"/>
</dbReference>
<evidence type="ECO:0000259" key="3">
    <source>
        <dbReference type="PROSITE" id="PS50837"/>
    </source>
</evidence>
<dbReference type="Proteomes" id="UP000442707">
    <property type="component" value="Unassembled WGS sequence"/>
</dbReference>
<dbReference type="InterPro" id="IPR007111">
    <property type="entry name" value="NACHT_NTPase"/>
</dbReference>
<evidence type="ECO:0000256" key="1">
    <source>
        <dbReference type="SAM" id="MobiDB-lite"/>
    </source>
</evidence>
<proteinExistence type="predicted"/>
<keyword evidence="5" id="KW-1185">Reference proteome</keyword>
<comment type="caution">
    <text evidence="4">The sequence shown here is derived from an EMBL/GenBank/DDBJ whole genome shotgun (WGS) entry which is preliminary data.</text>
</comment>
<dbReference type="AlphaFoldDB" id="A0A6H9URA0"/>